<reference evidence="1" key="1">
    <citation type="submission" date="2020-05" db="EMBL/GenBank/DDBJ databases">
        <authorList>
            <person name="Chiriac C."/>
            <person name="Salcher M."/>
            <person name="Ghai R."/>
            <person name="Kavagutti S V."/>
        </authorList>
    </citation>
    <scope>NUCLEOTIDE SEQUENCE</scope>
</reference>
<dbReference type="EMBL" id="LR796947">
    <property type="protein sequence ID" value="CAB4177354.1"/>
    <property type="molecule type" value="Genomic_DNA"/>
</dbReference>
<organism evidence="1">
    <name type="scientific">uncultured Caudovirales phage</name>
    <dbReference type="NCBI Taxonomy" id="2100421"/>
    <lineage>
        <taxon>Viruses</taxon>
        <taxon>Duplodnaviria</taxon>
        <taxon>Heunggongvirae</taxon>
        <taxon>Uroviricota</taxon>
        <taxon>Caudoviricetes</taxon>
        <taxon>Peduoviridae</taxon>
        <taxon>Maltschvirus</taxon>
        <taxon>Maltschvirus maltsch</taxon>
    </lineage>
</organism>
<protein>
    <submittedName>
        <fullName evidence="1">Uncharacterized protein</fullName>
    </submittedName>
</protein>
<name>A0A6J5QCI7_9CAUD</name>
<gene>
    <name evidence="1" type="ORF">UFOVP999_37</name>
</gene>
<evidence type="ECO:0000313" key="1">
    <source>
        <dbReference type="EMBL" id="CAB4177354.1"/>
    </source>
</evidence>
<accession>A0A6J5QCI7</accession>
<sequence length="150" mass="15685">MSSTEAPISINLKTAGGTQITLRGETPDEFTALTAYISQIVEAVTEVETTVRGSAPVNTAVPPQPDAAYAAAALGATSTVTVPLSGTPTNGTRMCPHGTMTRIHGLTGKFGPYKGHFCPAKQGDASKCTTQYVKAGQPDWNTFQPDQTKQ</sequence>
<proteinExistence type="predicted"/>